<protein>
    <recommendedName>
        <fullName evidence="5">Lectin-like protein BA14k</fullName>
    </recommendedName>
</protein>
<evidence type="ECO:0000313" key="4">
    <source>
        <dbReference type="Proteomes" id="UP000032679"/>
    </source>
</evidence>
<keyword evidence="2" id="KW-0732">Signal</keyword>
<feature type="region of interest" description="Disordered" evidence="1">
    <location>
        <begin position="22"/>
        <end position="75"/>
    </location>
</feature>
<dbReference type="OrthoDB" id="7225166at2"/>
<dbReference type="PROSITE" id="PS51257">
    <property type="entry name" value="PROKAR_LIPOPROTEIN"/>
    <property type="match status" value="1"/>
</dbReference>
<organism evidence="3 4">
    <name type="scientific">Tanticharoenia sakaeratensis NBRC 103193</name>
    <dbReference type="NCBI Taxonomy" id="1231623"/>
    <lineage>
        <taxon>Bacteria</taxon>
        <taxon>Pseudomonadati</taxon>
        <taxon>Pseudomonadota</taxon>
        <taxon>Alphaproteobacteria</taxon>
        <taxon>Acetobacterales</taxon>
        <taxon>Acetobacteraceae</taxon>
        <taxon>Tanticharoenia</taxon>
    </lineage>
</organism>
<dbReference type="RefSeq" id="WP_048848712.1">
    <property type="nucleotide sequence ID" value="NZ_BALE01000017.1"/>
</dbReference>
<dbReference type="STRING" id="1231623.Tasa_017_051"/>
<comment type="caution">
    <text evidence="3">The sequence shown here is derived from an EMBL/GenBank/DDBJ whole genome shotgun (WGS) entry which is preliminary data.</text>
</comment>
<keyword evidence="4" id="KW-1185">Reference proteome</keyword>
<sequence length="125" mass="12735">MRRPDGRTAVLTLLATVALAGCADEPQPKPTPVAQAPRPKIPPQDFAPGLAAPEPPPANEAQLTNDPSAPLDTPLCGSALREAAQAGSAIYDSALVSGSACTRNACFEPLTGTFIAADGSRSVCR</sequence>
<accession>A0A0D6MLH8</accession>
<dbReference type="AlphaFoldDB" id="A0A0D6MLH8"/>
<feature type="chain" id="PRO_5002308125" description="Lectin-like protein BA14k" evidence="2">
    <location>
        <begin position="24"/>
        <end position="125"/>
    </location>
</feature>
<gene>
    <name evidence="3" type="ORF">Tasa_017_051</name>
</gene>
<evidence type="ECO:0000313" key="3">
    <source>
        <dbReference type="EMBL" id="GAN54168.1"/>
    </source>
</evidence>
<dbReference type="Proteomes" id="UP000032679">
    <property type="component" value="Unassembled WGS sequence"/>
</dbReference>
<feature type="signal peptide" evidence="2">
    <location>
        <begin position="1"/>
        <end position="23"/>
    </location>
</feature>
<evidence type="ECO:0000256" key="1">
    <source>
        <dbReference type="SAM" id="MobiDB-lite"/>
    </source>
</evidence>
<proteinExistence type="predicted"/>
<name>A0A0D6MLH8_9PROT</name>
<reference evidence="3 4" key="1">
    <citation type="submission" date="2012-10" db="EMBL/GenBank/DDBJ databases">
        <title>Genome sequencing of Tanticharoenia sakaeratensis NBRC 103193.</title>
        <authorList>
            <person name="Azuma Y."/>
            <person name="Hadano H."/>
            <person name="Hirakawa H."/>
            <person name="Matsushita K."/>
        </authorList>
    </citation>
    <scope>NUCLEOTIDE SEQUENCE [LARGE SCALE GENOMIC DNA]</scope>
    <source>
        <strain evidence="3 4">NBRC 103193</strain>
    </source>
</reference>
<dbReference type="EMBL" id="BALE01000017">
    <property type="protein sequence ID" value="GAN54168.1"/>
    <property type="molecule type" value="Genomic_DNA"/>
</dbReference>
<evidence type="ECO:0008006" key="5">
    <source>
        <dbReference type="Google" id="ProtNLM"/>
    </source>
</evidence>
<evidence type="ECO:0000256" key="2">
    <source>
        <dbReference type="SAM" id="SignalP"/>
    </source>
</evidence>